<proteinExistence type="predicted"/>
<keyword evidence="1" id="KW-0472">Membrane</keyword>
<sequence length="349" mass="36156">MLRMLAGLLLGALSGLIFHAVGIPLPWLLGPLIACAIASLAGAELKQPPLLRKIGQAVAAVAIGLAFSPAVVESLAGYLHIMVLAAALSMIGGVMVARLVSVFARTSFETAYFSSLPGGVAEMSVLAERYGGETALVALAQSLRIIFVVLIIPPLLVALSSDADFSGASAGALVHAPALIVMLVLAGALAVAFDRLRIMNAWFLAGLAVGASVAILQIPASHVPVWMIDVAQVLIGCALGSRIDRGIIIRLRHFLPATVAGTFGMMLLNVGIAWLVSLWTGFDLSGLVLATAPGGVAEMSITAGALHLAVPLVTAFHLVRVLMIILLSAPLYRGVAWLRGRIPARQPAE</sequence>
<feature type="transmembrane region" description="Helical" evidence="1">
    <location>
        <begin position="200"/>
        <end position="218"/>
    </location>
</feature>
<name>A0ABU4RPM7_9HYPH</name>
<organism evidence="2 3">
    <name type="scientific">Terrihabitans rhizophilus</name>
    <dbReference type="NCBI Taxonomy" id="3092662"/>
    <lineage>
        <taxon>Bacteria</taxon>
        <taxon>Pseudomonadati</taxon>
        <taxon>Pseudomonadota</taxon>
        <taxon>Alphaproteobacteria</taxon>
        <taxon>Hyphomicrobiales</taxon>
        <taxon>Terrihabitans</taxon>
    </lineage>
</organism>
<keyword evidence="1" id="KW-1133">Transmembrane helix</keyword>
<feature type="transmembrane region" description="Helical" evidence="1">
    <location>
        <begin position="172"/>
        <end position="193"/>
    </location>
</feature>
<feature type="transmembrane region" description="Helical" evidence="1">
    <location>
        <begin position="224"/>
        <end position="242"/>
    </location>
</feature>
<dbReference type="PANTHER" id="PTHR38457">
    <property type="entry name" value="REGULATOR ABRB-RELATED"/>
    <property type="match status" value="1"/>
</dbReference>
<feature type="transmembrane region" description="Helical" evidence="1">
    <location>
        <begin position="136"/>
        <end position="160"/>
    </location>
</feature>
<dbReference type="EMBL" id="JAXAFJ010000007">
    <property type="protein sequence ID" value="MDX6806817.1"/>
    <property type="molecule type" value="Genomic_DNA"/>
</dbReference>
<feature type="transmembrane region" description="Helical" evidence="1">
    <location>
        <begin position="78"/>
        <end position="100"/>
    </location>
</feature>
<reference evidence="2 3" key="1">
    <citation type="submission" date="2023-11" db="EMBL/GenBank/DDBJ databases">
        <authorList>
            <person name="Bao R."/>
        </authorList>
    </citation>
    <scope>NUCLEOTIDE SEQUENCE [LARGE SCALE GENOMIC DNA]</scope>
    <source>
        <strain evidence="2 3">PJ23</strain>
    </source>
</reference>
<feature type="transmembrane region" description="Helical" evidence="1">
    <location>
        <begin position="54"/>
        <end position="72"/>
    </location>
</feature>
<accession>A0ABU4RPM7</accession>
<gene>
    <name evidence="2" type="ORF">SCD90_12150</name>
</gene>
<feature type="transmembrane region" description="Helical" evidence="1">
    <location>
        <begin position="254"/>
        <end position="276"/>
    </location>
</feature>
<dbReference type="RefSeq" id="WP_319844944.1">
    <property type="nucleotide sequence ID" value="NZ_JAXAFJ010000007.1"/>
</dbReference>
<feature type="transmembrane region" description="Helical" evidence="1">
    <location>
        <begin position="30"/>
        <end position="47"/>
    </location>
</feature>
<evidence type="ECO:0000313" key="3">
    <source>
        <dbReference type="Proteomes" id="UP001274321"/>
    </source>
</evidence>
<dbReference type="PIRSF" id="PIRSF038991">
    <property type="entry name" value="Protein_AbrB"/>
    <property type="match status" value="1"/>
</dbReference>
<dbReference type="Proteomes" id="UP001274321">
    <property type="component" value="Unassembled WGS sequence"/>
</dbReference>
<dbReference type="NCBIfam" id="TIGR03082">
    <property type="entry name" value="Gneg_AbrB_dup"/>
    <property type="match status" value="2"/>
</dbReference>
<feature type="transmembrane region" description="Helical" evidence="1">
    <location>
        <begin position="308"/>
        <end position="332"/>
    </location>
</feature>
<keyword evidence="3" id="KW-1185">Reference proteome</keyword>
<keyword evidence="1" id="KW-0812">Transmembrane</keyword>
<dbReference type="InterPro" id="IPR007820">
    <property type="entry name" value="AbrB_fam"/>
</dbReference>
<evidence type="ECO:0000313" key="2">
    <source>
        <dbReference type="EMBL" id="MDX6806817.1"/>
    </source>
</evidence>
<dbReference type="InterPro" id="IPR017516">
    <property type="entry name" value="AbrB_dup"/>
</dbReference>
<dbReference type="Pfam" id="PF05145">
    <property type="entry name" value="AbrB"/>
    <property type="match status" value="1"/>
</dbReference>
<dbReference type="PANTHER" id="PTHR38457:SF1">
    <property type="entry name" value="REGULATOR ABRB-RELATED"/>
    <property type="match status" value="1"/>
</dbReference>
<protein>
    <submittedName>
        <fullName evidence="2">AbrB family transcriptional regulator</fullName>
    </submittedName>
</protein>
<comment type="caution">
    <text evidence="2">The sequence shown here is derived from an EMBL/GenBank/DDBJ whole genome shotgun (WGS) entry which is preliminary data.</text>
</comment>
<evidence type="ECO:0000256" key="1">
    <source>
        <dbReference type="SAM" id="Phobius"/>
    </source>
</evidence>